<dbReference type="Proteomes" id="UP001326613">
    <property type="component" value="Chromosome"/>
</dbReference>
<dbReference type="Pfam" id="PF20143">
    <property type="entry name" value="NAD_kinase_C"/>
    <property type="match status" value="1"/>
</dbReference>
<comment type="similarity">
    <text evidence="6">Belongs to the NAD kinase family.</text>
</comment>
<evidence type="ECO:0000313" key="8">
    <source>
        <dbReference type="Proteomes" id="UP001326613"/>
    </source>
</evidence>
<dbReference type="InterPro" id="IPR002504">
    <property type="entry name" value="NADK"/>
</dbReference>
<dbReference type="PANTHER" id="PTHR20275">
    <property type="entry name" value="NAD KINASE"/>
    <property type="match status" value="1"/>
</dbReference>
<dbReference type="HAMAP" id="MF_00361">
    <property type="entry name" value="NAD_kinase"/>
    <property type="match status" value="1"/>
</dbReference>
<proteinExistence type="inferred from homology"/>
<comment type="subcellular location">
    <subcellularLocation>
        <location evidence="6">Cytoplasm</location>
    </subcellularLocation>
</comment>
<evidence type="ECO:0000256" key="6">
    <source>
        <dbReference type="HAMAP-Rule" id="MF_00361"/>
    </source>
</evidence>
<feature type="binding site" evidence="6">
    <location>
        <position position="207"/>
    </location>
    <ligand>
        <name>NAD(+)</name>
        <dbReference type="ChEBI" id="CHEBI:57540"/>
    </ligand>
</feature>
<evidence type="ECO:0000256" key="2">
    <source>
        <dbReference type="ARBA" id="ARBA00022777"/>
    </source>
</evidence>
<feature type="active site" description="Proton acceptor" evidence="6">
    <location>
        <position position="99"/>
    </location>
</feature>
<dbReference type="SUPFAM" id="SSF111331">
    <property type="entry name" value="NAD kinase/diacylglycerol kinase-like"/>
    <property type="match status" value="1"/>
</dbReference>
<accession>A0ABZ0URZ1</accession>
<evidence type="ECO:0000313" key="7">
    <source>
        <dbReference type="EMBL" id="WPY00281.1"/>
    </source>
</evidence>
<protein>
    <recommendedName>
        <fullName evidence="6">NAD kinase</fullName>
        <ecNumber evidence="6">2.7.1.23</ecNumber>
    </recommendedName>
    <alternativeName>
        <fullName evidence="6">ATP-dependent NAD kinase</fullName>
    </alternativeName>
</protein>
<feature type="binding site" evidence="6">
    <location>
        <position position="199"/>
    </location>
    <ligand>
        <name>NAD(+)</name>
        <dbReference type="ChEBI" id="CHEBI:57540"/>
    </ligand>
</feature>
<sequence>MVAKTTNSLNNIRPLSQIASKKEFEEDTERRSAAHFRVREDSSTGSTYKSSAEVGLVKRSIFIIQNQSTKALEIIERLKIFYDYTTPEKAELIVVIGGDGELLHALHKYMHLNIPFYGINAGSIGFLMNSLIDSDLPINIHEATITHLHPLTMEAIAFNGITYSALAINEASIFRKTNQAAKFRIEVDDIERMPELIADGAIVSTPAGSSAYNLSAGGAILPLSSNLLCLTPICPFRPRRWQGALLPSSSLIKFDIFENYKRPVNAVADFQEFENIKSVTVHSLQNKVIKLLFDQHHSLEDRIIKEQFYG</sequence>
<dbReference type="NCBIfam" id="NF003406">
    <property type="entry name" value="PRK04761.1"/>
    <property type="match status" value="1"/>
</dbReference>
<feature type="binding site" evidence="6">
    <location>
        <begin position="210"/>
        <end position="215"/>
    </location>
    <ligand>
        <name>NAD(+)</name>
        <dbReference type="ChEBI" id="CHEBI:57540"/>
    </ligand>
</feature>
<dbReference type="InterPro" id="IPR016064">
    <property type="entry name" value="NAD/diacylglycerol_kinase_sf"/>
</dbReference>
<keyword evidence="6" id="KW-0547">Nucleotide-binding</keyword>
<dbReference type="RefSeq" id="WP_323738368.1">
    <property type="nucleotide sequence ID" value="NZ_CP112932.1"/>
</dbReference>
<comment type="cofactor">
    <cofactor evidence="6">
        <name>a divalent metal cation</name>
        <dbReference type="ChEBI" id="CHEBI:60240"/>
    </cofactor>
</comment>
<feature type="binding site" evidence="6">
    <location>
        <position position="271"/>
    </location>
    <ligand>
        <name>NAD(+)</name>
        <dbReference type="ChEBI" id="CHEBI:57540"/>
    </ligand>
</feature>
<dbReference type="Gene3D" id="2.60.200.30">
    <property type="entry name" value="Probable inorganic polyphosphate/atp-NAD kinase, domain 2"/>
    <property type="match status" value="1"/>
</dbReference>
<gene>
    <name evidence="6" type="primary">nadK</name>
    <name evidence="7" type="ORF">Trichorick_00153</name>
</gene>
<reference evidence="7 8" key="1">
    <citation type="submission" date="2022-10" db="EMBL/GenBank/DDBJ databases">
        <title>Host association and intracellularity evolved multiple times independently in the Rickettsiales.</title>
        <authorList>
            <person name="Castelli M."/>
            <person name="Nardi T."/>
            <person name="Gammuto L."/>
            <person name="Bellinzona G."/>
            <person name="Sabaneyeva E."/>
            <person name="Potekhin A."/>
            <person name="Serra V."/>
            <person name="Petroni G."/>
            <person name="Sassera D."/>
        </authorList>
    </citation>
    <scope>NUCLEOTIDE SEQUENCE [LARGE SCALE GENOMIC DNA]</scope>
    <source>
        <strain evidence="7 8">Kr 154-4</strain>
    </source>
</reference>
<keyword evidence="2 6" id="KW-0418">Kinase</keyword>
<comment type="caution">
    <text evidence="6">Lacks conserved residue(s) required for the propagation of feature annotation.</text>
</comment>
<feature type="binding site" evidence="6">
    <location>
        <position position="104"/>
    </location>
    <ligand>
        <name>NAD(+)</name>
        <dbReference type="ChEBI" id="CHEBI:57540"/>
    </ligand>
</feature>
<evidence type="ECO:0000256" key="3">
    <source>
        <dbReference type="ARBA" id="ARBA00022857"/>
    </source>
</evidence>
<dbReference type="EC" id="2.7.1.23" evidence="6"/>
<dbReference type="Gene3D" id="3.40.50.10330">
    <property type="entry name" value="Probable inorganic polyphosphate/atp-NAD kinase, domain 1"/>
    <property type="match status" value="1"/>
</dbReference>
<feature type="binding site" evidence="6">
    <location>
        <begin position="169"/>
        <end position="170"/>
    </location>
    <ligand>
        <name>NAD(+)</name>
        <dbReference type="ChEBI" id="CHEBI:57540"/>
    </ligand>
</feature>
<keyword evidence="3 6" id="KW-0521">NADP</keyword>
<keyword evidence="8" id="KW-1185">Reference proteome</keyword>
<keyword evidence="1 6" id="KW-0808">Transferase</keyword>
<dbReference type="InterPro" id="IPR017438">
    <property type="entry name" value="ATP-NAD_kinase_N"/>
</dbReference>
<dbReference type="EMBL" id="CP112932">
    <property type="protein sequence ID" value="WPY00281.1"/>
    <property type="molecule type" value="Genomic_DNA"/>
</dbReference>
<dbReference type="NCBIfam" id="TIGR01045">
    <property type="entry name" value="RPE1"/>
    <property type="match status" value="1"/>
</dbReference>
<evidence type="ECO:0000256" key="5">
    <source>
        <dbReference type="ARBA" id="ARBA00047925"/>
    </source>
</evidence>
<keyword evidence="6" id="KW-0067">ATP-binding</keyword>
<dbReference type="Pfam" id="PF01513">
    <property type="entry name" value="NAD_kinase"/>
    <property type="match status" value="1"/>
</dbReference>
<keyword evidence="4 6" id="KW-0520">NAD</keyword>
<comment type="catalytic activity">
    <reaction evidence="5 6">
        <text>NAD(+) + ATP = ADP + NADP(+) + H(+)</text>
        <dbReference type="Rhea" id="RHEA:18629"/>
        <dbReference type="ChEBI" id="CHEBI:15378"/>
        <dbReference type="ChEBI" id="CHEBI:30616"/>
        <dbReference type="ChEBI" id="CHEBI:57540"/>
        <dbReference type="ChEBI" id="CHEBI:58349"/>
        <dbReference type="ChEBI" id="CHEBI:456216"/>
        <dbReference type="EC" id="2.7.1.23"/>
    </reaction>
</comment>
<keyword evidence="6" id="KW-0963">Cytoplasm</keyword>
<feature type="binding site" evidence="6">
    <location>
        <begin position="99"/>
        <end position="100"/>
    </location>
    <ligand>
        <name>NAD(+)</name>
        <dbReference type="ChEBI" id="CHEBI:57540"/>
    </ligand>
</feature>
<organism evidence="7 8">
    <name type="scientific">Candidatus Trichorickettsia mobilis</name>
    <dbReference type="NCBI Taxonomy" id="1346319"/>
    <lineage>
        <taxon>Bacteria</taxon>
        <taxon>Pseudomonadati</taxon>
        <taxon>Pseudomonadota</taxon>
        <taxon>Alphaproteobacteria</taxon>
        <taxon>Rickettsiales</taxon>
        <taxon>Rickettsiaceae</taxon>
        <taxon>Rickettsieae</taxon>
        <taxon>Candidatus Trichorickettsia</taxon>
    </lineage>
</organism>
<dbReference type="PANTHER" id="PTHR20275:SF0">
    <property type="entry name" value="NAD KINASE"/>
    <property type="match status" value="1"/>
</dbReference>
<evidence type="ECO:0000256" key="1">
    <source>
        <dbReference type="ARBA" id="ARBA00022679"/>
    </source>
</evidence>
<dbReference type="InterPro" id="IPR017437">
    <property type="entry name" value="ATP-NAD_kinase_PpnK-typ_C"/>
</dbReference>
<dbReference type="InterPro" id="IPR005728">
    <property type="entry name" value="RPE1"/>
</dbReference>
<comment type="function">
    <text evidence="6">Involved in the regulation of the intracellular balance of NAD and NADP, and is a key enzyme in the biosynthesis of NADP. Catalyzes specifically the phosphorylation on 2'-hydroxyl of the adenosine moiety of NAD to yield NADP.</text>
</comment>
<evidence type="ECO:0000256" key="4">
    <source>
        <dbReference type="ARBA" id="ARBA00023027"/>
    </source>
</evidence>
<dbReference type="GO" id="GO:0016301">
    <property type="term" value="F:kinase activity"/>
    <property type="evidence" value="ECO:0007669"/>
    <property type="project" value="UniProtKB-KW"/>
</dbReference>
<name>A0ABZ0URZ1_9RICK</name>